<keyword evidence="1" id="KW-0802">TPR repeat</keyword>
<dbReference type="PROSITE" id="PS50293">
    <property type="entry name" value="TPR_REGION"/>
    <property type="match status" value="2"/>
</dbReference>
<evidence type="ECO:0000256" key="1">
    <source>
        <dbReference type="PROSITE-ProRule" id="PRU00339"/>
    </source>
</evidence>
<dbReference type="PANTHER" id="PTHR12558">
    <property type="entry name" value="CELL DIVISION CYCLE 16,23,27"/>
    <property type="match status" value="1"/>
</dbReference>
<comment type="caution">
    <text evidence="2">The sequence shown here is derived from an EMBL/GenBank/DDBJ whole genome shotgun (WGS) entry which is preliminary data.</text>
</comment>
<sequence length="516" mass="59150">MIKTAIHKIYVILGKENKGDLEQLSRTLSGLFSYVNMTSNLYLVAGNLPESMPQVERIQKDVIKFLRENLFARLYLHFVHAIPQTTVKGIDYYFQYYYQYLKRETREFDQEGYVYQEVPRFMLLPVIVPGNRLEPALLITLLDTLKGDFMLPCLYLDRSVFFLAQDKDLMARTEKVYYGNDDSREPAAIACNMFNGDLLNDSLEMLTSEDRFVPGPCQASLIISAQDGKVYTCLDAFRKNQSLTDIYKSNSVDALMTLYYEHGGSKRDCLECRARVPESFADLPISQRRKQRIGALLCHFGTLYHDAGDDIQAVEKYEQSLKLSLVQEAGHINFRLGLGYTNIGRFDQAVKAFNNAELTYQSQYYFHFYKGRCYFEMGDYQAALSEFLQALHLKPQQEDLVKILIYAGSCHNSLGEYEEAAVVLEKAEKASGHVKEIYNALGFSYFQLKNYDKAIEKLLMAVEIDPCSAVDYASLGANYREKGDFDKAIVMYEKALALDPDMILASENLERLKKRI</sequence>
<evidence type="ECO:0000313" key="2">
    <source>
        <dbReference type="EMBL" id="MBC8199214.1"/>
    </source>
</evidence>
<dbReference type="Proteomes" id="UP000603545">
    <property type="component" value="Unassembled WGS sequence"/>
</dbReference>
<dbReference type="InterPro" id="IPR019734">
    <property type="entry name" value="TPR_rpt"/>
</dbReference>
<dbReference type="AlphaFoldDB" id="A0A8J6T7N8"/>
<feature type="repeat" description="TPR" evidence="1">
    <location>
        <begin position="364"/>
        <end position="397"/>
    </location>
</feature>
<proteinExistence type="predicted"/>
<dbReference type="SMART" id="SM00028">
    <property type="entry name" value="TPR"/>
    <property type="match status" value="6"/>
</dbReference>
<dbReference type="SUPFAM" id="SSF48452">
    <property type="entry name" value="TPR-like"/>
    <property type="match status" value="1"/>
</dbReference>
<reference evidence="2 3" key="1">
    <citation type="submission" date="2020-08" db="EMBL/GenBank/DDBJ databases">
        <title>Bridging the membrane lipid divide: bacteria of the FCB group superphylum have the potential to synthesize archaeal ether lipids.</title>
        <authorList>
            <person name="Villanueva L."/>
            <person name="Von Meijenfeldt F.A.B."/>
            <person name="Westbye A.B."/>
            <person name="Yadav S."/>
            <person name="Hopmans E.C."/>
            <person name="Dutilh B.E."/>
            <person name="Sinninghe Damste J.S."/>
        </authorList>
    </citation>
    <scope>NUCLEOTIDE SEQUENCE [LARGE SCALE GENOMIC DNA]</scope>
    <source>
        <strain evidence="2">NIOZ-UU82</strain>
    </source>
</reference>
<dbReference type="PANTHER" id="PTHR12558:SF13">
    <property type="entry name" value="CELL DIVISION CYCLE PROTEIN 27 HOMOLOG"/>
    <property type="match status" value="1"/>
</dbReference>
<dbReference type="Gene3D" id="1.25.40.10">
    <property type="entry name" value="Tetratricopeptide repeat domain"/>
    <property type="match status" value="2"/>
</dbReference>
<organism evidence="2 3">
    <name type="scientific">Candidatus Desulfaltia bathyphila</name>
    <dbReference type="NCBI Taxonomy" id="2841697"/>
    <lineage>
        <taxon>Bacteria</taxon>
        <taxon>Pseudomonadati</taxon>
        <taxon>Thermodesulfobacteriota</taxon>
        <taxon>Desulfobacteria</taxon>
        <taxon>Desulfobacterales</taxon>
        <taxon>Desulfobacterales incertae sedis</taxon>
        <taxon>Candidatus Desulfaltia</taxon>
    </lineage>
</organism>
<dbReference type="Pfam" id="PF13432">
    <property type="entry name" value="TPR_16"/>
    <property type="match status" value="1"/>
</dbReference>
<gene>
    <name evidence="2" type="ORF">H8E80_04095</name>
</gene>
<dbReference type="InterPro" id="IPR011990">
    <property type="entry name" value="TPR-like_helical_dom_sf"/>
</dbReference>
<feature type="repeat" description="TPR" evidence="1">
    <location>
        <begin position="435"/>
        <end position="468"/>
    </location>
</feature>
<accession>A0A8J6T7N8</accession>
<dbReference type="PROSITE" id="PS50005">
    <property type="entry name" value="TPR"/>
    <property type="match status" value="3"/>
</dbReference>
<feature type="repeat" description="TPR" evidence="1">
    <location>
        <begin position="469"/>
        <end position="502"/>
    </location>
</feature>
<name>A0A8J6T7N8_9BACT</name>
<evidence type="ECO:0000313" key="3">
    <source>
        <dbReference type="Proteomes" id="UP000603545"/>
    </source>
</evidence>
<dbReference type="Pfam" id="PF13424">
    <property type="entry name" value="TPR_12"/>
    <property type="match status" value="1"/>
</dbReference>
<protein>
    <submittedName>
        <fullName evidence="2">Tetratricopeptide repeat protein</fullName>
    </submittedName>
</protein>
<dbReference type="EMBL" id="JACNLL010000040">
    <property type="protein sequence ID" value="MBC8199214.1"/>
    <property type="molecule type" value="Genomic_DNA"/>
</dbReference>